<keyword evidence="7" id="KW-0067">ATP-binding</keyword>
<proteinExistence type="inferred from homology"/>
<dbReference type="RefSeq" id="WP_120104558.1">
    <property type="nucleotide sequence ID" value="NZ_CP028884.1"/>
</dbReference>
<dbReference type="Gene3D" id="3.40.50.300">
    <property type="entry name" value="P-loop containing nucleotide triphosphate hydrolases"/>
    <property type="match status" value="1"/>
</dbReference>
<evidence type="ECO:0000256" key="3">
    <source>
        <dbReference type="ARBA" id="ARBA00022634"/>
    </source>
</evidence>
<dbReference type="Proteomes" id="UP000275571">
    <property type="component" value="Chromosome"/>
</dbReference>
<evidence type="ECO:0000256" key="7">
    <source>
        <dbReference type="ARBA" id="ARBA00022840"/>
    </source>
</evidence>
<evidence type="ECO:0000256" key="6">
    <source>
        <dbReference type="ARBA" id="ARBA00022777"/>
    </source>
</evidence>
<sequence>MSFYLNFANGKKESKLDDMVSISHFDFKNNLNLILVIGPMGSGKTEYAAKIYKDSLIIKNKSLKILDSITKGSRNRANVFFIRNVLDRKRFKDYPENVIPYRGGGSDRISGVGFAGNSFDVEKIIEDNPCYGTFIIDETCFYDERLVFVLNKLALDSNILFVLPTLLYNFRKEIFNNTAKFLIEYSDKICRLGAYCEHANCMDESFLTYRYYFYRGQEIAAPYFDPLLIVGGDETVESAIYPNYATRCARHHYLVGREYFFTVLKPFALLYSQGDKELLEREILCLSGGKCNSNFEKSLLIESKGKCEIEVLKNLLELPFLAERALITLSSEYNILNKDDFKELVNKFSLSKEYIQKILVLKEHKGNFEIS</sequence>
<name>A0A386PMX1_9SPIR</name>
<dbReference type="EC" id="2.7.1.21" evidence="2"/>
<evidence type="ECO:0000256" key="4">
    <source>
        <dbReference type="ARBA" id="ARBA00022679"/>
    </source>
</evidence>
<dbReference type="SUPFAM" id="SSF52540">
    <property type="entry name" value="P-loop containing nucleoside triphosphate hydrolases"/>
    <property type="match status" value="1"/>
</dbReference>
<evidence type="ECO:0000256" key="1">
    <source>
        <dbReference type="ARBA" id="ARBA00007587"/>
    </source>
</evidence>
<dbReference type="Pfam" id="PF00265">
    <property type="entry name" value="TK"/>
    <property type="match status" value="1"/>
</dbReference>
<dbReference type="GO" id="GO:0005524">
    <property type="term" value="F:ATP binding"/>
    <property type="evidence" value="ECO:0007669"/>
    <property type="project" value="UniProtKB-KW"/>
</dbReference>
<accession>A0A386PMX1</accession>
<keyword evidence="4" id="KW-0808">Transferase</keyword>
<keyword evidence="6 8" id="KW-0418">Kinase</keyword>
<dbReference type="GO" id="GO:0004797">
    <property type="term" value="F:thymidine kinase activity"/>
    <property type="evidence" value="ECO:0007669"/>
    <property type="project" value="UniProtKB-EC"/>
</dbReference>
<comment type="similarity">
    <text evidence="1">Belongs to the thymidine kinase family.</text>
</comment>
<keyword evidence="5" id="KW-0547">Nucleotide-binding</keyword>
<evidence type="ECO:0000256" key="2">
    <source>
        <dbReference type="ARBA" id="ARBA00012118"/>
    </source>
</evidence>
<dbReference type="InterPro" id="IPR001267">
    <property type="entry name" value="Thymidine_kinase"/>
</dbReference>
<evidence type="ECO:0000313" key="8">
    <source>
        <dbReference type="EMBL" id="AYE36638.1"/>
    </source>
</evidence>
<gene>
    <name evidence="8" type="ORF">DB313_04155</name>
</gene>
<protein>
    <recommendedName>
        <fullName evidence="2">thymidine kinase</fullName>
        <ecNumber evidence="2">2.7.1.21</ecNumber>
    </recommendedName>
</protein>
<dbReference type="InterPro" id="IPR027417">
    <property type="entry name" value="P-loop_NTPase"/>
</dbReference>
<dbReference type="GO" id="GO:0071897">
    <property type="term" value="P:DNA biosynthetic process"/>
    <property type="evidence" value="ECO:0007669"/>
    <property type="project" value="UniProtKB-KW"/>
</dbReference>
<evidence type="ECO:0000256" key="5">
    <source>
        <dbReference type="ARBA" id="ARBA00022741"/>
    </source>
</evidence>
<evidence type="ECO:0000313" key="9">
    <source>
        <dbReference type="Proteomes" id="UP000275571"/>
    </source>
</evidence>
<organism evidence="8 9">
    <name type="scientific">Borrelia turcica IST7</name>
    <dbReference type="NCBI Taxonomy" id="1104446"/>
    <lineage>
        <taxon>Bacteria</taxon>
        <taxon>Pseudomonadati</taxon>
        <taxon>Spirochaetota</taxon>
        <taxon>Spirochaetia</taxon>
        <taxon>Spirochaetales</taxon>
        <taxon>Borreliaceae</taxon>
        <taxon>Borrelia</taxon>
    </lineage>
</organism>
<dbReference type="AlphaFoldDB" id="A0A386PMX1"/>
<keyword evidence="3" id="KW-0237">DNA synthesis</keyword>
<dbReference type="OrthoDB" id="9781579at2"/>
<reference evidence="8 9" key="1">
    <citation type="journal article" date="2018" name="Infect. Genet. Evol.">
        <title>Genome-wide analysis of Borrelia turcica and 'Candidatus Borrelia tachyglossi' shows relapsing fever-like genomes with unique genomic links to Lyme disease Borrelia.</title>
        <authorList>
            <person name="Gofton A.W."/>
            <person name="Margos G."/>
            <person name="Fingerle V."/>
            <person name="Hepner S."/>
            <person name="Loh S.M."/>
            <person name="Ryan U."/>
            <person name="Irwin P."/>
            <person name="Oskam C.L."/>
        </authorList>
    </citation>
    <scope>NUCLEOTIDE SEQUENCE [LARGE SCALE GENOMIC DNA]</scope>
    <source>
        <strain evidence="8 9">IST7</strain>
    </source>
</reference>
<dbReference type="Gene3D" id="3.30.60.20">
    <property type="match status" value="1"/>
</dbReference>
<dbReference type="EMBL" id="CP028884">
    <property type="protein sequence ID" value="AYE36638.1"/>
    <property type="molecule type" value="Genomic_DNA"/>
</dbReference>
<dbReference type="KEGG" id="btur:DB313_04155"/>
<keyword evidence="9" id="KW-1185">Reference proteome</keyword>